<organism evidence="2 3">
    <name type="scientific">Naganishia liquefaciens</name>
    <dbReference type="NCBI Taxonomy" id="104408"/>
    <lineage>
        <taxon>Eukaryota</taxon>
        <taxon>Fungi</taxon>
        <taxon>Dikarya</taxon>
        <taxon>Basidiomycota</taxon>
        <taxon>Agaricomycotina</taxon>
        <taxon>Tremellomycetes</taxon>
        <taxon>Filobasidiales</taxon>
        <taxon>Filobasidiaceae</taxon>
        <taxon>Naganishia</taxon>
    </lineage>
</organism>
<feature type="compositionally biased region" description="Basic and acidic residues" evidence="1">
    <location>
        <begin position="1"/>
        <end position="13"/>
    </location>
</feature>
<comment type="caution">
    <text evidence="2">The sequence shown here is derived from an EMBL/GenBank/DDBJ whole genome shotgun (WGS) entry which is preliminary data.</text>
</comment>
<accession>A0A8H3TS44</accession>
<feature type="compositionally biased region" description="Basic and acidic residues" evidence="1">
    <location>
        <begin position="190"/>
        <end position="204"/>
    </location>
</feature>
<feature type="region of interest" description="Disordered" evidence="1">
    <location>
        <begin position="733"/>
        <end position="779"/>
    </location>
</feature>
<evidence type="ECO:0000256" key="1">
    <source>
        <dbReference type="SAM" id="MobiDB-lite"/>
    </source>
</evidence>
<feature type="compositionally biased region" description="Basic and acidic residues" evidence="1">
    <location>
        <begin position="27"/>
        <end position="52"/>
    </location>
</feature>
<feature type="compositionally biased region" description="Polar residues" evidence="1">
    <location>
        <begin position="106"/>
        <end position="141"/>
    </location>
</feature>
<feature type="region of interest" description="Disordered" evidence="1">
    <location>
        <begin position="832"/>
        <end position="862"/>
    </location>
</feature>
<sequence>MSTLRHEREHADLPEPDSELRAALQRVARDLEHDSRHQGREENIESQRDKQTPRPGHRQGASIHVEDILDQSALAELDVDDVTTYELPGTESAVPSEASPHAQYVSPRSSSTPTQQVPRRILDNSSRVSSPPKETTDGANSGIVTLLGCIPTLGFMNFVDDWLESQGLKAPDDPSPVRQAWNSLDPAQRAAHETRAKNEFDRQTNNDTSQAEETRSFAGNAGRNRQTSGAPGSGGFFNASSKRELIETEKSTVDCFVKNIVQQLDILYQASGTNYLLLTAPVFQPADSFPVLSHSPPAEGFWQGLRGGPGTNLTKFLALSHPTVTSRRLAIPSGARSLDVKSRLNASMRQMIREASNVADAEMKWTRPESLVQIYGVKIVGWPTGAPGEADEAVPMRNPSNNSVAQNKLLLSRIEAGTLRVEVASDSDRSIAFGTQNAPSDSQELLISRDGAAEPGTAIRDNDDIQRQSTGQPGSTNSTSQHHSESRKDARPAKLREIAPSSRSKYRSKSLLTLNPDGTIRPGGLEGKRKPGRPRKEMPVSAEELPHLSTSYEYHANQRRLGNESGSSSANVPEIGDTIDEETGEHCQSLYGQSEDLPESNSDLALLMEPTVQHPVHNGSGRYPEDPEDHHQHQDSVSDSVDPPHRHPESSLSQALSHIEYYHVTGPNFGGRATHPSSLSRSHVLNNIAPHFPLPPPGSRNSSHQTMNQEDQQYLTDFGSRIPVMGAYSGHFPDQTAAGVDSHDPWHEQRESAHTSSHPDGLLPEGSPVSMQGGRHHVHHHQMDDNPDIVDGIDMEAAFGNPHILTDSLEDRGGVGEIAELQMRSFLGEQHAHAEPDEEMELDGHHLKGKRKANEMLESGES</sequence>
<feature type="compositionally biased region" description="Basic and acidic residues" evidence="1">
    <location>
        <begin position="526"/>
        <end position="538"/>
    </location>
</feature>
<feature type="region of interest" description="Disordered" evidence="1">
    <location>
        <begin position="454"/>
        <end position="541"/>
    </location>
</feature>
<dbReference type="Proteomes" id="UP000620104">
    <property type="component" value="Unassembled WGS sequence"/>
</dbReference>
<evidence type="ECO:0000313" key="3">
    <source>
        <dbReference type="Proteomes" id="UP000620104"/>
    </source>
</evidence>
<feature type="compositionally biased region" description="Basic and acidic residues" evidence="1">
    <location>
        <begin position="741"/>
        <end position="753"/>
    </location>
</feature>
<feature type="region of interest" description="Disordered" evidence="1">
    <location>
        <begin position="614"/>
        <end position="653"/>
    </location>
</feature>
<evidence type="ECO:0000313" key="2">
    <source>
        <dbReference type="EMBL" id="GHJ86128.1"/>
    </source>
</evidence>
<protein>
    <submittedName>
        <fullName evidence="2">Uncharacterized protein</fullName>
    </submittedName>
</protein>
<proteinExistence type="predicted"/>
<reference evidence="2" key="1">
    <citation type="submission" date="2020-07" db="EMBL/GenBank/DDBJ databases">
        <title>Draft Genome Sequence of a Deep-Sea Yeast, Naganishia (Cryptococcus) liquefaciens strain N6.</title>
        <authorList>
            <person name="Han Y.W."/>
            <person name="Kajitani R."/>
            <person name="Morimoto H."/>
            <person name="Parhat M."/>
            <person name="Tsubouchi H."/>
            <person name="Bakenova O."/>
            <person name="Ogata M."/>
            <person name="Argunhan B."/>
            <person name="Aoki R."/>
            <person name="Kajiwara S."/>
            <person name="Itoh T."/>
            <person name="Iwasaki H."/>
        </authorList>
    </citation>
    <scope>NUCLEOTIDE SEQUENCE</scope>
    <source>
        <strain evidence="2">N6</strain>
    </source>
</reference>
<keyword evidence="3" id="KW-1185">Reference proteome</keyword>
<feature type="compositionally biased region" description="Polar residues" evidence="1">
    <location>
        <begin position="467"/>
        <end position="481"/>
    </location>
</feature>
<feature type="region of interest" description="Disordered" evidence="1">
    <location>
        <begin position="89"/>
        <end position="141"/>
    </location>
</feature>
<dbReference type="EMBL" id="BLZA01000017">
    <property type="protein sequence ID" value="GHJ86128.1"/>
    <property type="molecule type" value="Genomic_DNA"/>
</dbReference>
<feature type="compositionally biased region" description="Basic and acidic residues" evidence="1">
    <location>
        <begin position="482"/>
        <end position="497"/>
    </location>
</feature>
<gene>
    <name evidence="2" type="ORF">NliqN6_2530</name>
</gene>
<feature type="region of interest" description="Disordered" evidence="1">
    <location>
        <begin position="185"/>
        <end position="237"/>
    </location>
</feature>
<feature type="compositionally biased region" description="Basic and acidic residues" evidence="1">
    <location>
        <begin position="623"/>
        <end position="649"/>
    </location>
</feature>
<dbReference type="OrthoDB" id="3223825at2759"/>
<feature type="region of interest" description="Disordered" evidence="1">
    <location>
        <begin position="1"/>
        <end position="62"/>
    </location>
</feature>
<name>A0A8H3TS44_9TREE</name>
<dbReference type="AlphaFoldDB" id="A0A8H3TS44"/>